<dbReference type="EMBL" id="CSWP01000003">
    <property type="protein sequence ID" value="CPV48258.1"/>
    <property type="molecule type" value="Genomic_DNA"/>
</dbReference>
<dbReference type="AlphaFoldDB" id="A0A0U0ZMB7"/>
<keyword evidence="2 3" id="KW-0472">Membrane</keyword>
<name>A0A0U0ZMB7_9MYCO</name>
<proteinExistence type="predicted"/>
<dbReference type="PANTHER" id="PTHR37042">
    <property type="entry name" value="OUTER MEMBRANE PROTEIN RV1973"/>
    <property type="match status" value="1"/>
</dbReference>
<gene>
    <name evidence="4" type="ORF">ERS075579_01980</name>
</gene>
<protein>
    <submittedName>
        <fullName evidence="4">Putative transmembrane protein</fullName>
    </submittedName>
</protein>
<keyword evidence="3 4" id="KW-0812">Transmembrane</keyword>
<accession>A0A0U0ZMB7</accession>
<reference evidence="4 5" key="1">
    <citation type="submission" date="2015-03" db="EMBL/GenBank/DDBJ databases">
        <authorList>
            <person name="Murphy D."/>
        </authorList>
    </citation>
    <scope>NUCLEOTIDE SEQUENCE [LARGE SCALE GENOMIC DNA]</scope>
    <source>
        <strain evidence="4 5">PAP088</strain>
    </source>
</reference>
<keyword evidence="3" id="KW-1133">Transmembrane helix</keyword>
<dbReference type="PANTHER" id="PTHR37042:SF4">
    <property type="entry name" value="OUTER MEMBRANE PROTEIN RV1973"/>
    <property type="match status" value="1"/>
</dbReference>
<evidence type="ECO:0000256" key="2">
    <source>
        <dbReference type="ARBA" id="ARBA00023136"/>
    </source>
</evidence>
<feature type="transmembrane region" description="Helical" evidence="3">
    <location>
        <begin position="9"/>
        <end position="29"/>
    </location>
</feature>
<sequence length="237" mass="25191">MSRNMLRVILFDLSAPVVTVLAIVELGVILRWPVWWVVVCTAFCVLIVQGVAVNAYLARRDSVTVGTDDDGPALRTGIVALAAASVLAVAVVGYGHWTLPDREGNADRAAVTDVAATVAEAVVNFAPDNPDTSVRQATEHMTAAQGQSFTRDFVRATAELKAKGISQQGEIVSVGIEALGPGDAVMATLVRRTSVAAKTRPEQSVLALRLTLTKRDGRWLVDNIAPIDRIGAQVPKN</sequence>
<feature type="transmembrane region" description="Helical" evidence="3">
    <location>
        <begin position="35"/>
        <end position="57"/>
    </location>
</feature>
<comment type="subcellular location">
    <subcellularLocation>
        <location evidence="1">Membrane</location>
    </subcellularLocation>
</comment>
<evidence type="ECO:0000256" key="1">
    <source>
        <dbReference type="ARBA" id="ARBA00004370"/>
    </source>
</evidence>
<organism evidence="4 5">
    <name type="scientific">Mycobacteroides abscessus</name>
    <dbReference type="NCBI Taxonomy" id="36809"/>
    <lineage>
        <taxon>Bacteria</taxon>
        <taxon>Bacillati</taxon>
        <taxon>Actinomycetota</taxon>
        <taxon>Actinomycetes</taxon>
        <taxon>Mycobacteriales</taxon>
        <taxon>Mycobacteriaceae</taxon>
        <taxon>Mycobacteroides</taxon>
    </lineage>
</organism>
<evidence type="ECO:0000313" key="4">
    <source>
        <dbReference type="EMBL" id="CPV48258.1"/>
    </source>
</evidence>
<dbReference type="GO" id="GO:0016020">
    <property type="term" value="C:membrane"/>
    <property type="evidence" value="ECO:0007669"/>
    <property type="project" value="UniProtKB-SubCell"/>
</dbReference>
<evidence type="ECO:0000256" key="3">
    <source>
        <dbReference type="SAM" id="Phobius"/>
    </source>
</evidence>
<dbReference type="Proteomes" id="UP000045782">
    <property type="component" value="Unassembled WGS sequence"/>
</dbReference>
<evidence type="ECO:0000313" key="5">
    <source>
        <dbReference type="Proteomes" id="UP000045782"/>
    </source>
</evidence>
<feature type="transmembrane region" description="Helical" evidence="3">
    <location>
        <begin position="78"/>
        <end position="97"/>
    </location>
</feature>